<dbReference type="Gene3D" id="3.10.10.10">
    <property type="entry name" value="HIV Type 1 Reverse Transcriptase, subunit A, domain 1"/>
    <property type="match status" value="1"/>
</dbReference>
<evidence type="ECO:0000313" key="1">
    <source>
        <dbReference type="Proteomes" id="UP001515500"/>
    </source>
</evidence>
<dbReference type="GeneID" id="120274648"/>
<dbReference type="SUPFAM" id="SSF56672">
    <property type="entry name" value="DNA/RNA polymerases"/>
    <property type="match status" value="1"/>
</dbReference>
<dbReference type="InterPro" id="IPR036397">
    <property type="entry name" value="RNaseH_sf"/>
</dbReference>
<dbReference type="InterPro" id="IPR043502">
    <property type="entry name" value="DNA/RNA_pol_sf"/>
</dbReference>
<name>A0AB40CC11_DIOCR</name>
<proteinExistence type="predicted"/>
<accession>A0AB40CC11</accession>
<dbReference type="PANTHER" id="PTHR45835">
    <property type="entry name" value="YALI0A06105P"/>
    <property type="match status" value="1"/>
</dbReference>
<keyword evidence="1" id="KW-1185">Reference proteome</keyword>
<dbReference type="Gene3D" id="3.30.420.10">
    <property type="entry name" value="Ribonuclease H-like superfamily/Ribonuclease H"/>
    <property type="match status" value="1"/>
</dbReference>
<sequence length="316" mass="36862">MEKAFIVMKCIEEEKLMFGVYMLKGLVNHWYAPKLVDDDQSRAWHFEGGLHEHIHRGLVALHLTSYTEIDLRSGYHQLKINPEDVSKSAFHTCYGHYEFLVMPFRVDKYPDGFYGFDELNLPAFAWIGSWVAFLGHVITKDGISVDPKKIEVIVEWKRPTGLTEIRSFLGLAGYYKRTNNGFDNVLVVVDKLTKFAHFLAIKTEEFAQGFGDQVDFQYSISPINRWAVWRMIQILEDMLRPCMLDFGGSWDRHLSLIEFAYNNSYHVSIQMALNEALYGRRCILHIYWDDVGERRLLGLKIVQLTLENVRLIRDQL</sequence>
<dbReference type="GO" id="GO:0003676">
    <property type="term" value="F:nucleic acid binding"/>
    <property type="evidence" value="ECO:0007669"/>
    <property type="project" value="InterPro"/>
</dbReference>
<dbReference type="Proteomes" id="UP001515500">
    <property type="component" value="Chromosome 13"/>
</dbReference>
<dbReference type="AlphaFoldDB" id="A0AB40CC11"/>
<organism evidence="1 2">
    <name type="scientific">Dioscorea cayennensis subsp. rotundata</name>
    <name type="common">White Guinea yam</name>
    <name type="synonym">Dioscorea rotundata</name>
    <dbReference type="NCBI Taxonomy" id="55577"/>
    <lineage>
        <taxon>Eukaryota</taxon>
        <taxon>Viridiplantae</taxon>
        <taxon>Streptophyta</taxon>
        <taxon>Embryophyta</taxon>
        <taxon>Tracheophyta</taxon>
        <taxon>Spermatophyta</taxon>
        <taxon>Magnoliopsida</taxon>
        <taxon>Liliopsida</taxon>
        <taxon>Dioscoreales</taxon>
        <taxon>Dioscoreaceae</taxon>
        <taxon>Dioscorea</taxon>
    </lineage>
</organism>
<gene>
    <name evidence="2" type="primary">LOC120274648</name>
</gene>
<dbReference type="RefSeq" id="XP_039137117.1">
    <property type="nucleotide sequence ID" value="XM_039281183.1"/>
</dbReference>
<dbReference type="Gene3D" id="3.30.70.270">
    <property type="match status" value="2"/>
</dbReference>
<dbReference type="PANTHER" id="PTHR45835:SF99">
    <property type="entry name" value="CHROMO DOMAIN-CONTAINING PROTEIN-RELATED"/>
    <property type="match status" value="1"/>
</dbReference>
<reference evidence="2" key="1">
    <citation type="submission" date="2025-08" db="UniProtKB">
        <authorList>
            <consortium name="RefSeq"/>
        </authorList>
    </citation>
    <scope>IDENTIFICATION</scope>
</reference>
<protein>
    <submittedName>
        <fullName evidence="2">Uncharacterized protein LOC120274648</fullName>
    </submittedName>
</protein>
<evidence type="ECO:0000313" key="2">
    <source>
        <dbReference type="RefSeq" id="XP_039137117.1"/>
    </source>
</evidence>
<dbReference type="InterPro" id="IPR043128">
    <property type="entry name" value="Rev_trsase/Diguanyl_cyclase"/>
</dbReference>